<evidence type="ECO:0000313" key="2">
    <source>
        <dbReference type="Proteomes" id="UP000299102"/>
    </source>
</evidence>
<dbReference type="EMBL" id="BGZK01000246">
    <property type="protein sequence ID" value="GBP31451.1"/>
    <property type="molecule type" value="Genomic_DNA"/>
</dbReference>
<keyword evidence="2" id="KW-1185">Reference proteome</keyword>
<organism evidence="1 2">
    <name type="scientific">Eumeta variegata</name>
    <name type="common">Bagworm moth</name>
    <name type="synonym">Eumeta japonica</name>
    <dbReference type="NCBI Taxonomy" id="151549"/>
    <lineage>
        <taxon>Eukaryota</taxon>
        <taxon>Metazoa</taxon>
        <taxon>Ecdysozoa</taxon>
        <taxon>Arthropoda</taxon>
        <taxon>Hexapoda</taxon>
        <taxon>Insecta</taxon>
        <taxon>Pterygota</taxon>
        <taxon>Neoptera</taxon>
        <taxon>Endopterygota</taxon>
        <taxon>Lepidoptera</taxon>
        <taxon>Glossata</taxon>
        <taxon>Ditrysia</taxon>
        <taxon>Tineoidea</taxon>
        <taxon>Psychidae</taxon>
        <taxon>Oiketicinae</taxon>
        <taxon>Eumeta</taxon>
    </lineage>
</organism>
<gene>
    <name evidence="1" type="ORF">EVAR_17940_1</name>
</gene>
<accession>A0A4C1UY81</accession>
<reference evidence="1 2" key="1">
    <citation type="journal article" date="2019" name="Commun. Biol.">
        <title>The bagworm genome reveals a unique fibroin gene that provides high tensile strength.</title>
        <authorList>
            <person name="Kono N."/>
            <person name="Nakamura H."/>
            <person name="Ohtoshi R."/>
            <person name="Tomita M."/>
            <person name="Numata K."/>
            <person name="Arakawa K."/>
        </authorList>
    </citation>
    <scope>NUCLEOTIDE SEQUENCE [LARGE SCALE GENOMIC DNA]</scope>
</reference>
<proteinExistence type="predicted"/>
<evidence type="ECO:0000313" key="1">
    <source>
        <dbReference type="EMBL" id="GBP31451.1"/>
    </source>
</evidence>
<dbReference type="Proteomes" id="UP000299102">
    <property type="component" value="Unassembled WGS sequence"/>
</dbReference>
<dbReference type="AlphaFoldDB" id="A0A4C1UY81"/>
<protein>
    <submittedName>
        <fullName evidence="1">Uncharacterized protein</fullName>
    </submittedName>
</protein>
<comment type="caution">
    <text evidence="1">The sequence shown here is derived from an EMBL/GenBank/DDBJ whole genome shotgun (WGS) entry which is preliminary data.</text>
</comment>
<sequence>MTRFGNPVLVIGRFSSHVQHYQVREPGVDIQRLPVQPRHGLSRAKDQVDLCEVETRLSGHHHNLRWLHHQDQ</sequence>
<name>A0A4C1UY81_EUMVA</name>